<protein>
    <recommendedName>
        <fullName evidence="5 15">Signal peptidase complex catalytic subunit SEC11</fullName>
        <ecNumber evidence="4 15">3.4.21.89</ecNumber>
    </recommendedName>
</protein>
<dbReference type="OrthoDB" id="10257561at2759"/>
<evidence type="ECO:0000256" key="9">
    <source>
        <dbReference type="ARBA" id="ARBA00022824"/>
    </source>
</evidence>
<keyword evidence="8 15" id="KW-0378">Hydrolase</keyword>
<dbReference type="InterPro" id="IPR019756">
    <property type="entry name" value="Pept_S26A_signal_pept_1_Ser-AS"/>
</dbReference>
<dbReference type="GO" id="GO:0009003">
    <property type="term" value="F:signal peptidase activity"/>
    <property type="evidence" value="ECO:0007669"/>
    <property type="project" value="UniProtKB-EC"/>
</dbReference>
<evidence type="ECO:0000256" key="15">
    <source>
        <dbReference type="RuleBase" id="RU362047"/>
    </source>
</evidence>
<keyword evidence="10" id="KW-0735">Signal-anchor</keyword>
<evidence type="ECO:0000256" key="1">
    <source>
        <dbReference type="ARBA" id="ARBA00000677"/>
    </source>
</evidence>
<evidence type="ECO:0000256" key="11">
    <source>
        <dbReference type="ARBA" id="ARBA00022989"/>
    </source>
</evidence>
<dbReference type="PANTHER" id="PTHR10806">
    <property type="entry name" value="SIGNAL PEPTIDASE COMPLEX CATALYTIC SUBUNIT SEC11"/>
    <property type="match status" value="1"/>
</dbReference>
<keyword evidence="6 15" id="KW-0645">Protease</keyword>
<evidence type="ECO:0000256" key="10">
    <source>
        <dbReference type="ARBA" id="ARBA00022968"/>
    </source>
</evidence>
<dbReference type="NCBIfam" id="TIGR02228">
    <property type="entry name" value="sigpep_I_arch"/>
    <property type="match status" value="1"/>
</dbReference>
<dbReference type="PROSITE" id="PS00501">
    <property type="entry name" value="SPASE_I_1"/>
    <property type="match status" value="1"/>
</dbReference>
<evidence type="ECO:0000256" key="7">
    <source>
        <dbReference type="ARBA" id="ARBA00022692"/>
    </source>
</evidence>
<comment type="similarity">
    <text evidence="3 15">Belongs to the peptidase S26B family.</text>
</comment>
<dbReference type="GO" id="GO:0005787">
    <property type="term" value="C:signal peptidase complex"/>
    <property type="evidence" value="ECO:0007669"/>
    <property type="project" value="TreeGrafter"/>
</dbReference>
<accession>A0A4T0FY02</accession>
<dbReference type="PRINTS" id="PR00728">
    <property type="entry name" value="SIGNALPTASE"/>
</dbReference>
<comment type="subunit">
    <text evidence="14">Component of the signal peptidase complex (SPC) composed of a catalytic subunit SEC11 and three accessory subunits SPC1, SPC2 and SPC3. The complex induces a local thinning of the ER membrane which is used to measure the length of the signal peptide (SP) h-region of protein substrates. This ensures the selectivity of the complex towards h-regions shorter than 18-20 amino acids. SPC associates with the translocon complex.</text>
</comment>
<dbReference type="InterPro" id="IPR001733">
    <property type="entry name" value="Peptidase_S26B"/>
</dbReference>
<evidence type="ECO:0000256" key="2">
    <source>
        <dbReference type="ARBA" id="ARBA00004648"/>
    </source>
</evidence>
<keyword evidence="12" id="KW-0472">Membrane</keyword>
<evidence type="ECO:0000256" key="13">
    <source>
        <dbReference type="ARBA" id="ARBA00045533"/>
    </source>
</evidence>
<dbReference type="EC" id="3.4.21.89" evidence="4 15"/>
<dbReference type="InterPro" id="IPR036286">
    <property type="entry name" value="LexA/Signal_pep-like_sf"/>
</dbReference>
<evidence type="ECO:0000256" key="3">
    <source>
        <dbReference type="ARBA" id="ARBA00011035"/>
    </source>
</evidence>
<evidence type="ECO:0000256" key="8">
    <source>
        <dbReference type="ARBA" id="ARBA00022801"/>
    </source>
</evidence>
<keyword evidence="7" id="KW-0812">Transmembrane</keyword>
<keyword evidence="17" id="KW-1185">Reference proteome</keyword>
<dbReference type="Proteomes" id="UP000310189">
    <property type="component" value="Unassembled WGS sequence"/>
</dbReference>
<evidence type="ECO:0000256" key="14">
    <source>
        <dbReference type="ARBA" id="ARBA00047037"/>
    </source>
</evidence>
<keyword evidence="11" id="KW-1133">Transmembrane helix</keyword>
<dbReference type="GO" id="GO:0004252">
    <property type="term" value="F:serine-type endopeptidase activity"/>
    <property type="evidence" value="ECO:0007669"/>
    <property type="project" value="InterPro"/>
</dbReference>
<gene>
    <name evidence="16" type="ORF">E3P99_00456</name>
</gene>
<comment type="catalytic activity">
    <reaction evidence="1 15">
        <text>Cleavage of hydrophobic, N-terminal signal or leader sequences from secreted and periplasmic proteins.</text>
        <dbReference type="EC" id="3.4.21.89"/>
    </reaction>
</comment>
<dbReference type="InterPro" id="IPR019533">
    <property type="entry name" value="Peptidase_S26"/>
</dbReference>
<keyword evidence="9 15" id="KW-0256">Endoplasmic reticulum</keyword>
<evidence type="ECO:0000313" key="16">
    <source>
        <dbReference type="EMBL" id="TIA92684.1"/>
    </source>
</evidence>
<dbReference type="SUPFAM" id="SSF51306">
    <property type="entry name" value="LexA/Signal peptidase"/>
    <property type="match status" value="1"/>
</dbReference>
<evidence type="ECO:0000256" key="5">
    <source>
        <dbReference type="ARBA" id="ARBA00019685"/>
    </source>
</evidence>
<reference evidence="16 17" key="1">
    <citation type="submission" date="2019-03" db="EMBL/GenBank/DDBJ databases">
        <title>Sequencing 23 genomes of Wallemia ichthyophaga.</title>
        <authorList>
            <person name="Gostincar C."/>
        </authorList>
    </citation>
    <scope>NUCLEOTIDE SEQUENCE [LARGE SCALE GENOMIC DNA]</scope>
    <source>
        <strain evidence="16 17">EXF-5753</strain>
    </source>
</reference>
<evidence type="ECO:0000256" key="6">
    <source>
        <dbReference type="ARBA" id="ARBA00022670"/>
    </source>
</evidence>
<dbReference type="CDD" id="cd06530">
    <property type="entry name" value="S26_SPase_I"/>
    <property type="match status" value="1"/>
</dbReference>
<dbReference type="GO" id="GO:0006465">
    <property type="term" value="P:signal peptide processing"/>
    <property type="evidence" value="ECO:0007669"/>
    <property type="project" value="UniProtKB-UniRule"/>
</dbReference>
<evidence type="ECO:0000256" key="12">
    <source>
        <dbReference type="ARBA" id="ARBA00023136"/>
    </source>
</evidence>
<evidence type="ECO:0000256" key="4">
    <source>
        <dbReference type="ARBA" id="ARBA00013208"/>
    </source>
</evidence>
<dbReference type="AlphaFoldDB" id="A0A4T0FY02"/>
<sequence length="184" mass="20624">MFTEEIKTLKRLGFRHCLLQALSFASVICTALAVYKGLGVVMNTESPIVVVLSESMEPAFARGDILFLYHPPPSQPIEIGEITVYKLPDTQIPIVHRVIDHHISIDDGVDNYKTERILTKGDNNPGDDIVLYKGPKWLKRDQIVGKVIGYIPYAGYITILMNDHPNIKYAGIALMAAFVMLKRE</sequence>
<comment type="subcellular location">
    <subcellularLocation>
        <location evidence="2">Endoplasmic reticulum membrane</location>
        <topology evidence="2">Single-pass type II membrane protein</topology>
    </subcellularLocation>
</comment>
<dbReference type="EMBL" id="SPNW01000005">
    <property type="protein sequence ID" value="TIA92684.1"/>
    <property type="molecule type" value="Genomic_DNA"/>
</dbReference>
<name>A0A4T0FY02_9BASI</name>
<evidence type="ECO:0000313" key="17">
    <source>
        <dbReference type="Proteomes" id="UP000310189"/>
    </source>
</evidence>
<organism evidence="16 17">
    <name type="scientific">Wallemia hederae</name>
    <dbReference type="NCBI Taxonomy" id="1540922"/>
    <lineage>
        <taxon>Eukaryota</taxon>
        <taxon>Fungi</taxon>
        <taxon>Dikarya</taxon>
        <taxon>Basidiomycota</taxon>
        <taxon>Wallemiomycotina</taxon>
        <taxon>Wallemiomycetes</taxon>
        <taxon>Wallemiales</taxon>
        <taxon>Wallemiaceae</taxon>
        <taxon>Wallemia</taxon>
    </lineage>
</organism>
<comment type="caution">
    <text evidence="16">The sequence shown here is derived from an EMBL/GenBank/DDBJ whole genome shotgun (WGS) entry which is preliminary data.</text>
</comment>
<comment type="function">
    <text evidence="13">Catalytic component of the signal peptidase complex (SPC) which catalyzes the cleavage of N-terminal signal sequences from nascent proteins as they are translocated into the lumen of the endoplasmic reticulum. Specifically cleaves N-terminal signal peptides that contain a hydrophobic alpha-helix (h-region) shorter than 18-20 amino acids.</text>
</comment>
<dbReference type="PANTHER" id="PTHR10806:SF6">
    <property type="entry name" value="SIGNAL PEPTIDASE COMPLEX CATALYTIC SUBUNIT SEC11"/>
    <property type="match status" value="1"/>
</dbReference>
<proteinExistence type="inferred from homology"/>